<reference evidence="4" key="1">
    <citation type="journal article" date="2019" name="Int. J. Syst. Evol. Microbiol.">
        <title>The Global Catalogue of Microorganisms (GCM) 10K type strain sequencing project: providing services to taxonomists for standard genome sequencing and annotation.</title>
        <authorList>
            <consortium name="The Broad Institute Genomics Platform"/>
            <consortium name="The Broad Institute Genome Sequencing Center for Infectious Disease"/>
            <person name="Wu L."/>
            <person name="Ma J."/>
        </authorList>
    </citation>
    <scope>NUCLEOTIDE SEQUENCE [LARGE SCALE GENOMIC DNA]</scope>
    <source>
        <strain evidence="4">JCM 17738</strain>
    </source>
</reference>
<keyword evidence="4" id="KW-1185">Reference proteome</keyword>
<dbReference type="InterPro" id="IPR002586">
    <property type="entry name" value="CobQ/CobB/MinD/ParA_Nub-bd_dom"/>
</dbReference>
<evidence type="ECO:0000259" key="2">
    <source>
        <dbReference type="Pfam" id="PF01656"/>
    </source>
</evidence>
<feature type="compositionally biased region" description="Gly residues" evidence="1">
    <location>
        <begin position="124"/>
        <end position="143"/>
    </location>
</feature>
<dbReference type="Gene3D" id="3.40.50.300">
    <property type="entry name" value="P-loop containing nucleotide triphosphate hydrolases"/>
    <property type="match status" value="1"/>
</dbReference>
<feature type="region of interest" description="Disordered" evidence="1">
    <location>
        <begin position="123"/>
        <end position="181"/>
    </location>
</feature>
<feature type="compositionally biased region" description="Basic residues" evidence="1">
    <location>
        <begin position="450"/>
        <end position="460"/>
    </location>
</feature>
<dbReference type="Pfam" id="PF01656">
    <property type="entry name" value="CbiA"/>
    <property type="match status" value="1"/>
</dbReference>
<dbReference type="InterPro" id="IPR027417">
    <property type="entry name" value="P-loop_NTPase"/>
</dbReference>
<dbReference type="RefSeq" id="WP_159903967.1">
    <property type="nucleotide sequence ID" value="NZ_BAABFX010000040.1"/>
</dbReference>
<name>A0ABP8K5Y9_9MICO</name>
<dbReference type="SUPFAM" id="SSF52540">
    <property type="entry name" value="P-loop containing nucleoside triphosphate hydrolases"/>
    <property type="match status" value="1"/>
</dbReference>
<accession>A0ABP8K5Y9</accession>
<comment type="caution">
    <text evidence="3">The sequence shown here is derived from an EMBL/GenBank/DDBJ whole genome shotgun (WGS) entry which is preliminary data.</text>
</comment>
<proteinExistence type="predicted"/>
<organism evidence="3 4">
    <name type="scientific">Ornithinibacter aureus</name>
    <dbReference type="NCBI Taxonomy" id="622664"/>
    <lineage>
        <taxon>Bacteria</taxon>
        <taxon>Bacillati</taxon>
        <taxon>Actinomycetota</taxon>
        <taxon>Actinomycetes</taxon>
        <taxon>Micrococcales</taxon>
        <taxon>Intrasporangiaceae</taxon>
        <taxon>Ornithinibacter</taxon>
    </lineage>
</organism>
<evidence type="ECO:0000313" key="3">
    <source>
        <dbReference type="EMBL" id="GAA4400864.1"/>
    </source>
</evidence>
<evidence type="ECO:0000256" key="1">
    <source>
        <dbReference type="SAM" id="MobiDB-lite"/>
    </source>
</evidence>
<feature type="domain" description="CobQ/CobB/MinD/ParA nucleotide binding" evidence="2">
    <location>
        <begin position="187"/>
        <end position="411"/>
    </location>
</feature>
<protein>
    <submittedName>
        <fullName evidence="3">P-loop NTPase</fullName>
    </submittedName>
</protein>
<gene>
    <name evidence="3" type="ORF">GCM10023153_28750</name>
</gene>
<dbReference type="EMBL" id="BAABFX010000040">
    <property type="protein sequence ID" value="GAA4400864.1"/>
    <property type="molecule type" value="Genomic_DNA"/>
</dbReference>
<dbReference type="Proteomes" id="UP001500390">
    <property type="component" value="Unassembled WGS sequence"/>
</dbReference>
<feature type="region of interest" description="Disordered" evidence="1">
    <location>
        <begin position="442"/>
        <end position="465"/>
    </location>
</feature>
<evidence type="ECO:0000313" key="4">
    <source>
        <dbReference type="Proteomes" id="UP001500390"/>
    </source>
</evidence>
<sequence>MTSVLAALTDRHEAEFVRSLEAAPDLELVRRCADVAELLSAGAAGAARVAVVSPDLRGLDRDALRHLAGHGVRVAGLVAPGDDEGERRLRQLGVTLILTPGESPDAVSLALCGLAGDLAPSGAGRSGGGGGGTGEDDGGGAGSPWGVDEAGNPVLDGGQRLVGTGHDPTAEHEDGSEGDVPTPITVVWGPTGAPGRTTVAVTLAAHLAAGGVRTLLVDLDTWGASVAQVLGLIDEAPGVAAAARASEQGSLDAVGLARVAPEVVPGLRVLTGLPKAERWPELRAAAIEDVLRLARQVVEHVVIDAGFALEDDEELSYDTVAPRRNATTLTALEQADHLVVVGSADPVGLQRLVRGVQEVAVLPSPRPVIVVNKVRASVAGARPERAIADVLGRFAGMESVRFLPWVPDDCDAALLAGRSLLEVAPQGGLTSELAGLAVDLDPRMPSAARPRGRGRGRRRAPASGLRAAVGSATATVLPGRRRAV</sequence>